<evidence type="ECO:0000313" key="3">
    <source>
        <dbReference type="Proteomes" id="UP000181917"/>
    </source>
</evidence>
<dbReference type="Gene3D" id="3.50.50.60">
    <property type="entry name" value="FAD/NAD(P)-binding domain"/>
    <property type="match status" value="1"/>
</dbReference>
<dbReference type="OrthoDB" id="3356051at2"/>
<dbReference type="STRING" id="37928.SAMN04489742_2911"/>
<dbReference type="InterPro" id="IPR036188">
    <property type="entry name" value="FAD/NAD-bd_sf"/>
</dbReference>
<feature type="domain" description="FAD-binding" evidence="1">
    <location>
        <begin position="2"/>
        <end position="333"/>
    </location>
</feature>
<dbReference type="GO" id="GO:0071949">
    <property type="term" value="F:FAD binding"/>
    <property type="evidence" value="ECO:0007669"/>
    <property type="project" value="InterPro"/>
</dbReference>
<reference evidence="2 3" key="1">
    <citation type="submission" date="2016-10" db="EMBL/GenBank/DDBJ databases">
        <authorList>
            <person name="de Groot N.N."/>
        </authorList>
    </citation>
    <scope>NUCLEOTIDE SEQUENCE [LARGE SCALE GENOMIC DNA]</scope>
    <source>
        <strain evidence="2 3">DSM 20117</strain>
    </source>
</reference>
<evidence type="ECO:0000259" key="1">
    <source>
        <dbReference type="Pfam" id="PF01494"/>
    </source>
</evidence>
<dbReference type="Gene3D" id="3.30.9.10">
    <property type="entry name" value="D-Amino Acid Oxidase, subunit A, domain 2"/>
    <property type="match status" value="1"/>
</dbReference>
<dbReference type="EMBL" id="FNKH01000002">
    <property type="protein sequence ID" value="SDQ87493.1"/>
    <property type="molecule type" value="Genomic_DNA"/>
</dbReference>
<dbReference type="SUPFAM" id="SSF51905">
    <property type="entry name" value="FAD/NAD(P)-binding domain"/>
    <property type="match status" value="1"/>
</dbReference>
<proteinExistence type="predicted"/>
<dbReference type="AlphaFoldDB" id="A0A1H1EFM2"/>
<accession>A0A1H1EFM2</accession>
<dbReference type="InterPro" id="IPR051704">
    <property type="entry name" value="FAD_aromatic-hydroxylase"/>
</dbReference>
<protein>
    <submittedName>
        <fullName evidence="2">2-polyprenyl-6-methoxyphenol hydroxylase</fullName>
    </submittedName>
</protein>
<dbReference type="RefSeq" id="WP_074701057.1">
    <property type="nucleotide sequence ID" value="NZ_CP018863.1"/>
</dbReference>
<gene>
    <name evidence="2" type="ORF">SAMN04489742_2911</name>
</gene>
<dbReference type="PANTHER" id="PTHR46865">
    <property type="entry name" value="OXIDOREDUCTASE-RELATED"/>
    <property type="match status" value="1"/>
</dbReference>
<dbReference type="InterPro" id="IPR002938">
    <property type="entry name" value="FAD-bd"/>
</dbReference>
<evidence type="ECO:0000313" key="2">
    <source>
        <dbReference type="EMBL" id="SDQ87493.1"/>
    </source>
</evidence>
<sequence length="391" mass="42879">MKAIICGAGITGLSAANFLSANGWDVTLVERSAGPRPEGYMIDFFGSGWQAATHMGVIDRIREVGYDVNRIDYVDSNGRSTAHLGYESFTKVVGDRLRSILRPDLEQAIREVLPDSVELLYSTTITSIHDSSAAATASGGKVDVELSDGRRLTADLLIGADGIHSDVRSMVFGPEADYFKFLGFHVGAYSFRDNRVKDILANRYAITDTCGEAMFFYRLRDGSISALGVHRTDRRERPDDIQQEFRERYRSLGWLCPLALEHCPKSFYYDQVAQIRMPCWRRGRVVLLGDAATAVSLLAGQGASLGMAGAYVLADELAKHAQVPDALAAFEARWRPQVAEQQKAGVSAAKWFVPADRRALLMRRLSMRLIKVPGVSRLVSGAVVGKIGAAL</sequence>
<dbReference type="KEGG" id="acry:AC20117_02915"/>
<dbReference type="Proteomes" id="UP000181917">
    <property type="component" value="Unassembled WGS sequence"/>
</dbReference>
<dbReference type="Pfam" id="PF01494">
    <property type="entry name" value="FAD_binding_3"/>
    <property type="match status" value="1"/>
</dbReference>
<dbReference type="PRINTS" id="PR00420">
    <property type="entry name" value="RNGMNOXGNASE"/>
</dbReference>
<keyword evidence="3" id="KW-1185">Reference proteome</keyword>
<organism evidence="2 3">
    <name type="scientific">Crystallibacter crystallopoietes</name>
    <dbReference type="NCBI Taxonomy" id="37928"/>
    <lineage>
        <taxon>Bacteria</taxon>
        <taxon>Bacillati</taxon>
        <taxon>Actinomycetota</taxon>
        <taxon>Actinomycetes</taxon>
        <taxon>Micrococcales</taxon>
        <taxon>Micrococcaceae</taxon>
        <taxon>Crystallibacter</taxon>
    </lineage>
</organism>
<dbReference type="PANTHER" id="PTHR46865:SF8">
    <property type="entry name" value="POSSIBLE OXIDOREDUCTASE"/>
    <property type="match status" value="1"/>
</dbReference>
<name>A0A1H1EFM2_9MICC</name>